<dbReference type="Proteomes" id="UP000265955">
    <property type="component" value="Unassembled WGS sequence"/>
</dbReference>
<dbReference type="PROSITE" id="PS50297">
    <property type="entry name" value="ANK_REP_REGION"/>
    <property type="match status" value="3"/>
</dbReference>
<dbReference type="Pfam" id="PF12796">
    <property type="entry name" value="Ank_2"/>
    <property type="match status" value="2"/>
</dbReference>
<feature type="repeat" description="ANK" evidence="3">
    <location>
        <begin position="127"/>
        <end position="159"/>
    </location>
</feature>
<keyword evidence="2 3" id="KW-0040">ANK repeat</keyword>
<feature type="repeat" description="ANK" evidence="3">
    <location>
        <begin position="61"/>
        <end position="93"/>
    </location>
</feature>
<keyword evidence="1" id="KW-0677">Repeat</keyword>
<gene>
    <name evidence="4" type="ORF">D3871_28025</name>
</gene>
<evidence type="ECO:0000256" key="1">
    <source>
        <dbReference type="ARBA" id="ARBA00022737"/>
    </source>
</evidence>
<proteinExistence type="predicted"/>
<dbReference type="PROSITE" id="PS50088">
    <property type="entry name" value="ANK_REPEAT"/>
    <property type="match status" value="3"/>
</dbReference>
<evidence type="ECO:0000256" key="3">
    <source>
        <dbReference type="PROSITE-ProRule" id="PRU00023"/>
    </source>
</evidence>
<keyword evidence="5" id="KW-1185">Reference proteome</keyword>
<feature type="repeat" description="ANK" evidence="3">
    <location>
        <begin position="28"/>
        <end position="60"/>
    </location>
</feature>
<comment type="caution">
    <text evidence="4">The sequence shown here is derived from an EMBL/GenBank/DDBJ whole genome shotgun (WGS) entry which is preliminary data.</text>
</comment>
<dbReference type="AlphaFoldDB" id="A0A3A3FLQ5"/>
<dbReference type="InterPro" id="IPR002110">
    <property type="entry name" value="Ankyrin_rpt"/>
</dbReference>
<sequence length="226" mass="24528">MLLKRIPAYVKLAIALFTLIAMTAIGREHDNQLHTAAKNGDVVSIRLLLDKGINVDIRNMKDETPLLIATHNNQVEAARLLIEAGADVNAKDQIHDSPYLYAGARGHNEILRMTLAHGADLKSINRYGGTALIPAAERGLVDTVRILIDAGVDVNHVNNLHWTALLEAIILGNGGPRHTEIVRLLVAARADVNLADGSSVTPLQHARQRGFKAIEEILVQAGARRP</sequence>
<dbReference type="PANTHER" id="PTHR24173">
    <property type="entry name" value="ANKYRIN REPEAT CONTAINING"/>
    <property type="match status" value="1"/>
</dbReference>
<dbReference type="RefSeq" id="WP_119772347.1">
    <property type="nucleotide sequence ID" value="NZ_QYUO01000003.1"/>
</dbReference>
<dbReference type="PANTHER" id="PTHR24173:SF74">
    <property type="entry name" value="ANKYRIN REPEAT DOMAIN-CONTAINING PROTEIN 16"/>
    <property type="match status" value="1"/>
</dbReference>
<organism evidence="4 5">
    <name type="scientific">Noviherbaspirillum saxi</name>
    <dbReference type="NCBI Taxonomy" id="2320863"/>
    <lineage>
        <taxon>Bacteria</taxon>
        <taxon>Pseudomonadati</taxon>
        <taxon>Pseudomonadota</taxon>
        <taxon>Betaproteobacteria</taxon>
        <taxon>Burkholderiales</taxon>
        <taxon>Oxalobacteraceae</taxon>
        <taxon>Noviherbaspirillum</taxon>
    </lineage>
</organism>
<dbReference type="SUPFAM" id="SSF48403">
    <property type="entry name" value="Ankyrin repeat"/>
    <property type="match status" value="1"/>
</dbReference>
<accession>A0A3A3FLQ5</accession>
<reference evidence="5" key="1">
    <citation type="submission" date="2018-09" db="EMBL/GenBank/DDBJ databases">
        <authorList>
            <person name="Zhu H."/>
        </authorList>
    </citation>
    <scope>NUCLEOTIDE SEQUENCE [LARGE SCALE GENOMIC DNA]</scope>
    <source>
        <strain evidence="5">K1R23-30</strain>
    </source>
</reference>
<evidence type="ECO:0000313" key="4">
    <source>
        <dbReference type="EMBL" id="RJF92462.1"/>
    </source>
</evidence>
<dbReference type="EMBL" id="QYUO01000003">
    <property type="protein sequence ID" value="RJF92462.1"/>
    <property type="molecule type" value="Genomic_DNA"/>
</dbReference>
<evidence type="ECO:0000256" key="2">
    <source>
        <dbReference type="ARBA" id="ARBA00023043"/>
    </source>
</evidence>
<dbReference type="InterPro" id="IPR036770">
    <property type="entry name" value="Ankyrin_rpt-contain_sf"/>
</dbReference>
<dbReference type="SMART" id="SM00248">
    <property type="entry name" value="ANK"/>
    <property type="match status" value="5"/>
</dbReference>
<protein>
    <submittedName>
        <fullName evidence="4">Ankyrin repeat domain-containing protein</fullName>
    </submittedName>
</protein>
<evidence type="ECO:0000313" key="5">
    <source>
        <dbReference type="Proteomes" id="UP000265955"/>
    </source>
</evidence>
<dbReference type="OrthoDB" id="9812708at2"/>
<dbReference type="Gene3D" id="1.25.40.20">
    <property type="entry name" value="Ankyrin repeat-containing domain"/>
    <property type="match status" value="1"/>
</dbReference>
<name>A0A3A3FLQ5_9BURK</name>